<reference evidence="1" key="1">
    <citation type="submission" date="2020-11" db="EMBL/GenBank/DDBJ databases">
        <authorList>
            <consortium name="DOE Joint Genome Institute"/>
            <person name="Ahrendt S."/>
            <person name="Riley R."/>
            <person name="Andreopoulos W."/>
            <person name="Labutti K."/>
            <person name="Pangilinan J."/>
            <person name="Ruiz-Duenas F.J."/>
            <person name="Barrasa J.M."/>
            <person name="Sanchez-Garcia M."/>
            <person name="Camarero S."/>
            <person name="Miyauchi S."/>
            <person name="Serrano A."/>
            <person name="Linde D."/>
            <person name="Babiker R."/>
            <person name="Drula E."/>
            <person name="Ayuso-Fernandez I."/>
            <person name="Pacheco R."/>
            <person name="Padilla G."/>
            <person name="Ferreira P."/>
            <person name="Barriuso J."/>
            <person name="Kellner H."/>
            <person name="Castanera R."/>
            <person name="Alfaro M."/>
            <person name="Ramirez L."/>
            <person name="Pisabarro A.G."/>
            <person name="Kuo A."/>
            <person name="Tritt A."/>
            <person name="Lipzen A."/>
            <person name="He G."/>
            <person name="Yan M."/>
            <person name="Ng V."/>
            <person name="Cullen D."/>
            <person name="Martin F."/>
            <person name="Rosso M.-N."/>
            <person name="Henrissat B."/>
            <person name="Hibbett D."/>
            <person name="Martinez A.T."/>
            <person name="Grigoriev I.V."/>
        </authorList>
    </citation>
    <scope>NUCLEOTIDE SEQUENCE</scope>
    <source>
        <strain evidence="1">ATCC 90797</strain>
    </source>
</reference>
<accession>A0A9P5ZJE0</accession>
<organism evidence="1 2">
    <name type="scientific">Pleurotus eryngii</name>
    <name type="common">Boletus of the steppes</name>
    <dbReference type="NCBI Taxonomy" id="5323"/>
    <lineage>
        <taxon>Eukaryota</taxon>
        <taxon>Fungi</taxon>
        <taxon>Dikarya</taxon>
        <taxon>Basidiomycota</taxon>
        <taxon>Agaricomycotina</taxon>
        <taxon>Agaricomycetes</taxon>
        <taxon>Agaricomycetidae</taxon>
        <taxon>Agaricales</taxon>
        <taxon>Pleurotineae</taxon>
        <taxon>Pleurotaceae</taxon>
        <taxon>Pleurotus</taxon>
    </lineage>
</organism>
<dbReference type="OrthoDB" id="3069167at2759"/>
<dbReference type="Proteomes" id="UP000807025">
    <property type="component" value="Unassembled WGS sequence"/>
</dbReference>
<name>A0A9P5ZJE0_PLEER</name>
<sequence>MAPQHSGGGPCDVPNPSFTLRSSAKRPIKLMPQATNVMTVYAAICAIPLSPIDYTQVDLSTVQLPVLGQGQVIWEPDLPTKPYDPSNSPHMLSLHFQNKAEDDLDAIAIPLTDLYEDPFAPHAGVHDYLLSVASRENKKPEDFGLQPQKCSWVPSITSIEAEGDSSAENGKDCNKDDLRKQTSKVQNPELGQLPCSAQEVLDACIDMLGSRWDQANGTARGDGQDIWQLFTSYFHEHVDEMIELANPIIPDGVERSSNTVAGLCYPAFKAKYPNGKYREILIAYEDIRKLTGHSKTMHIQVANWNAHARKLGETGETGHGKAFETLLLLYRSNVNQDKSLSANCELALAEGFITSKLGMPPSELLGHFVAYVQNQLLQTILDERAGQPASKSATTKSARPLTSKATVDIEDPSIISISSGIKPGSKKGHYELVWHLARAQASKAGLIIPKGAFPWMGLSKILVTEGYQLINWPVAVSFPGQEKATCKAVVKGKKQCGVTGLNAEATNSLIANFSPNAKQQIQFVNMLPQQAEAATLGKEPVIITVAPEPGLRQL</sequence>
<comment type="caution">
    <text evidence="1">The sequence shown here is derived from an EMBL/GenBank/DDBJ whole genome shotgun (WGS) entry which is preliminary data.</text>
</comment>
<evidence type="ECO:0000313" key="2">
    <source>
        <dbReference type="Proteomes" id="UP000807025"/>
    </source>
</evidence>
<proteinExistence type="predicted"/>
<dbReference type="EMBL" id="MU154681">
    <property type="protein sequence ID" value="KAF9489153.1"/>
    <property type="molecule type" value="Genomic_DNA"/>
</dbReference>
<protein>
    <submittedName>
        <fullName evidence="1">Uncharacterized protein</fullName>
    </submittedName>
</protein>
<keyword evidence="2" id="KW-1185">Reference proteome</keyword>
<evidence type="ECO:0000313" key="1">
    <source>
        <dbReference type="EMBL" id="KAF9489153.1"/>
    </source>
</evidence>
<gene>
    <name evidence="1" type="ORF">BDN71DRAFT_1512407</name>
</gene>
<dbReference type="AlphaFoldDB" id="A0A9P5ZJE0"/>